<accession>A0A2U1MBT6</accession>
<dbReference type="EMBL" id="PKPP01005815">
    <property type="protein sequence ID" value="PWA58715.1"/>
    <property type="molecule type" value="Genomic_DNA"/>
</dbReference>
<comment type="caution">
    <text evidence="1">The sequence shown here is derived from an EMBL/GenBank/DDBJ whole genome shotgun (WGS) entry which is preliminary data.</text>
</comment>
<protein>
    <submittedName>
        <fullName evidence="1">FAR1 DNA binding domain-containing protein</fullName>
    </submittedName>
</protein>
<name>A0A2U1MBT6_ARTAN</name>
<dbReference type="PANTHER" id="PTHR47718:SF12">
    <property type="entry name" value="PROTEIN FAR1-RELATED SEQUENCE"/>
    <property type="match status" value="1"/>
</dbReference>
<dbReference type="Proteomes" id="UP000245207">
    <property type="component" value="Unassembled WGS sequence"/>
</dbReference>
<organism evidence="1 2">
    <name type="scientific">Artemisia annua</name>
    <name type="common">Sweet wormwood</name>
    <dbReference type="NCBI Taxonomy" id="35608"/>
    <lineage>
        <taxon>Eukaryota</taxon>
        <taxon>Viridiplantae</taxon>
        <taxon>Streptophyta</taxon>
        <taxon>Embryophyta</taxon>
        <taxon>Tracheophyta</taxon>
        <taxon>Spermatophyta</taxon>
        <taxon>Magnoliopsida</taxon>
        <taxon>eudicotyledons</taxon>
        <taxon>Gunneridae</taxon>
        <taxon>Pentapetalae</taxon>
        <taxon>asterids</taxon>
        <taxon>campanulids</taxon>
        <taxon>Asterales</taxon>
        <taxon>Asteraceae</taxon>
        <taxon>Asteroideae</taxon>
        <taxon>Anthemideae</taxon>
        <taxon>Artemisiinae</taxon>
        <taxon>Artemisia</taxon>
    </lineage>
</organism>
<dbReference type="OrthoDB" id="10251412at2759"/>
<evidence type="ECO:0000313" key="2">
    <source>
        <dbReference type="Proteomes" id="UP000245207"/>
    </source>
</evidence>
<dbReference type="STRING" id="35608.A0A2U1MBT6"/>
<dbReference type="AlphaFoldDB" id="A0A2U1MBT6"/>
<proteinExistence type="predicted"/>
<evidence type="ECO:0000313" key="1">
    <source>
        <dbReference type="EMBL" id="PWA58715.1"/>
    </source>
</evidence>
<reference evidence="1 2" key="1">
    <citation type="journal article" date="2018" name="Mol. Plant">
        <title>The genome of Artemisia annua provides insight into the evolution of Asteraceae family and artemisinin biosynthesis.</title>
        <authorList>
            <person name="Shen Q."/>
            <person name="Zhang L."/>
            <person name="Liao Z."/>
            <person name="Wang S."/>
            <person name="Yan T."/>
            <person name="Shi P."/>
            <person name="Liu M."/>
            <person name="Fu X."/>
            <person name="Pan Q."/>
            <person name="Wang Y."/>
            <person name="Lv Z."/>
            <person name="Lu X."/>
            <person name="Zhang F."/>
            <person name="Jiang W."/>
            <person name="Ma Y."/>
            <person name="Chen M."/>
            <person name="Hao X."/>
            <person name="Li L."/>
            <person name="Tang Y."/>
            <person name="Lv G."/>
            <person name="Zhou Y."/>
            <person name="Sun X."/>
            <person name="Brodelius P.E."/>
            <person name="Rose J.K.C."/>
            <person name="Tang K."/>
        </authorList>
    </citation>
    <scope>NUCLEOTIDE SEQUENCE [LARGE SCALE GENOMIC DNA]</scope>
    <source>
        <strain evidence="2">cv. Huhao1</strain>
        <tissue evidence="1">Leaf</tissue>
    </source>
</reference>
<keyword evidence="2" id="KW-1185">Reference proteome</keyword>
<sequence>MVNLVNKVTLSGFLNFIDGLWSRCGDERIIIARAVEEDENNLIEVPVDDVVIEDDLTEDKDKVVAIKEVDDSMKSPKPTLYEHTETPGGSVYWETHVKGIPVPEEGKYYDTIEEAIDMYGNYAEARGFQIKKAGQRLTKSGIVQLKYIICNKEGAPRHINIDTLDAKHSDKQKRNTTMHVTGSKAL</sequence>
<dbReference type="PANTHER" id="PTHR47718">
    <property type="entry name" value="OS01G0519700 PROTEIN"/>
    <property type="match status" value="1"/>
</dbReference>
<gene>
    <name evidence="1" type="ORF">CTI12_AA397560</name>
</gene>